<feature type="domain" description="Cation-transporting P-type ATPase N-terminal" evidence="11">
    <location>
        <begin position="1"/>
        <end position="50"/>
    </location>
</feature>
<feature type="transmembrane region" description="Helical" evidence="10">
    <location>
        <begin position="243"/>
        <end position="268"/>
    </location>
</feature>
<dbReference type="GO" id="GO:0046873">
    <property type="term" value="F:metal ion transmembrane transporter activity"/>
    <property type="evidence" value="ECO:0007669"/>
    <property type="project" value="UniProtKB-ARBA"/>
</dbReference>
<evidence type="ECO:0000256" key="8">
    <source>
        <dbReference type="ARBA" id="ARBA00022989"/>
    </source>
</evidence>
<dbReference type="Gene3D" id="2.70.150.10">
    <property type="entry name" value="Calcium-transporting ATPase, cytoplasmic transduction domain A"/>
    <property type="match status" value="1"/>
</dbReference>
<feature type="transmembrane region" description="Helical" evidence="10">
    <location>
        <begin position="20"/>
        <end position="48"/>
    </location>
</feature>
<protein>
    <recommendedName>
        <fullName evidence="11">Cation-transporting P-type ATPase N-terminal domain-containing protein</fullName>
    </recommendedName>
</protein>
<dbReference type="FunFam" id="2.70.150.10:FF:000016">
    <property type="entry name" value="Calcium-transporting P-type ATPase putative"/>
    <property type="match status" value="1"/>
</dbReference>
<evidence type="ECO:0000256" key="6">
    <source>
        <dbReference type="ARBA" id="ARBA00022840"/>
    </source>
</evidence>
<dbReference type="InterPro" id="IPR001757">
    <property type="entry name" value="P_typ_ATPase"/>
</dbReference>
<dbReference type="EMBL" id="BARV01004841">
    <property type="protein sequence ID" value="GAI07956.1"/>
    <property type="molecule type" value="Genomic_DNA"/>
</dbReference>
<dbReference type="AlphaFoldDB" id="X1LQ70"/>
<evidence type="ECO:0000259" key="11">
    <source>
        <dbReference type="SMART" id="SM00831"/>
    </source>
</evidence>
<organism evidence="12">
    <name type="scientific">marine sediment metagenome</name>
    <dbReference type="NCBI Taxonomy" id="412755"/>
    <lineage>
        <taxon>unclassified sequences</taxon>
        <taxon>metagenomes</taxon>
        <taxon>ecological metagenomes</taxon>
    </lineage>
</organism>
<evidence type="ECO:0000256" key="9">
    <source>
        <dbReference type="ARBA" id="ARBA00023136"/>
    </source>
</evidence>
<name>X1LQ70_9ZZZZ</name>
<dbReference type="GO" id="GO:0005886">
    <property type="term" value="C:plasma membrane"/>
    <property type="evidence" value="ECO:0007669"/>
    <property type="project" value="UniProtKB-SubCell"/>
</dbReference>
<dbReference type="GO" id="GO:0046872">
    <property type="term" value="F:metal ion binding"/>
    <property type="evidence" value="ECO:0007669"/>
    <property type="project" value="UniProtKB-KW"/>
</dbReference>
<dbReference type="GO" id="GO:0005524">
    <property type="term" value="F:ATP binding"/>
    <property type="evidence" value="ECO:0007669"/>
    <property type="project" value="UniProtKB-KW"/>
</dbReference>
<evidence type="ECO:0000256" key="10">
    <source>
        <dbReference type="SAM" id="Phobius"/>
    </source>
</evidence>
<feature type="transmembrane region" description="Helical" evidence="10">
    <location>
        <begin position="54"/>
        <end position="70"/>
    </location>
</feature>
<evidence type="ECO:0000256" key="2">
    <source>
        <dbReference type="ARBA" id="ARBA00022475"/>
    </source>
</evidence>
<keyword evidence="6" id="KW-0067">ATP-binding</keyword>
<comment type="subcellular location">
    <subcellularLocation>
        <location evidence="1">Cell membrane</location>
        <topology evidence="1">Multi-pass membrane protein</topology>
    </subcellularLocation>
</comment>
<dbReference type="Gene3D" id="1.20.1110.10">
    <property type="entry name" value="Calcium-transporting ATPase, transmembrane domain"/>
    <property type="match status" value="1"/>
</dbReference>
<dbReference type="InterPro" id="IPR008250">
    <property type="entry name" value="ATPase_P-typ_transduc_dom_A_sf"/>
</dbReference>
<dbReference type="GO" id="GO:0015662">
    <property type="term" value="F:P-type ion transporter activity"/>
    <property type="evidence" value="ECO:0007669"/>
    <property type="project" value="UniProtKB-ARBA"/>
</dbReference>
<evidence type="ECO:0000256" key="7">
    <source>
        <dbReference type="ARBA" id="ARBA00022967"/>
    </source>
</evidence>
<feature type="non-terminal residue" evidence="12">
    <location>
        <position position="1"/>
    </location>
</feature>
<keyword evidence="4" id="KW-0479">Metal-binding</keyword>
<sequence length="269" mass="28625">EAQRRLAQFGPNELIKGKKVSAWAIFLAQFKSVIIIMLLVAIALSLALGEVADSIVILVIVAFCAVLGFIQEYRADRALEALRQMTAPTASVVRDGQEEEIAAQALVPGDIILLKTGDHISADARLLEAINLKTEEAPLTGESLAVEKATEPISGEVVIGDRKNMVYTGTTVVYGRGKAVVTSTGMNTEFGRIAAMLQEVEKGKTPLQINLNRLGKWLVIGITSLIVPLALVGIMRGHEILEMLVWGVALAVAAVPSSLPAVVVIALAI</sequence>
<keyword evidence="8 10" id="KW-1133">Transmembrane helix</keyword>
<evidence type="ECO:0000256" key="4">
    <source>
        <dbReference type="ARBA" id="ARBA00022723"/>
    </source>
</evidence>
<dbReference type="SUPFAM" id="SSF81665">
    <property type="entry name" value="Calcium ATPase, transmembrane domain M"/>
    <property type="match status" value="1"/>
</dbReference>
<evidence type="ECO:0000256" key="5">
    <source>
        <dbReference type="ARBA" id="ARBA00022741"/>
    </source>
</evidence>
<reference evidence="12" key="1">
    <citation type="journal article" date="2014" name="Front. Microbiol.">
        <title>High frequency of phylogenetically diverse reductive dehalogenase-homologous genes in deep subseafloor sedimentary metagenomes.</title>
        <authorList>
            <person name="Kawai M."/>
            <person name="Futagami T."/>
            <person name="Toyoda A."/>
            <person name="Takaki Y."/>
            <person name="Nishi S."/>
            <person name="Hori S."/>
            <person name="Arai W."/>
            <person name="Tsubouchi T."/>
            <person name="Morono Y."/>
            <person name="Uchiyama I."/>
            <person name="Ito T."/>
            <person name="Fujiyama A."/>
            <person name="Inagaki F."/>
            <person name="Takami H."/>
        </authorList>
    </citation>
    <scope>NUCLEOTIDE SEQUENCE</scope>
    <source>
        <strain evidence="12">Expedition CK06-06</strain>
    </source>
</reference>
<dbReference type="InterPro" id="IPR059000">
    <property type="entry name" value="ATPase_P-type_domA"/>
</dbReference>
<dbReference type="InterPro" id="IPR004014">
    <property type="entry name" value="ATPase_P-typ_cation-transptr_N"/>
</dbReference>
<keyword evidence="9 10" id="KW-0472">Membrane</keyword>
<feature type="non-terminal residue" evidence="12">
    <location>
        <position position="269"/>
    </location>
</feature>
<evidence type="ECO:0000256" key="1">
    <source>
        <dbReference type="ARBA" id="ARBA00004651"/>
    </source>
</evidence>
<dbReference type="SMART" id="SM00831">
    <property type="entry name" value="Cation_ATPase_N"/>
    <property type="match status" value="1"/>
</dbReference>
<keyword evidence="2" id="KW-1003">Cell membrane</keyword>
<keyword evidence="7" id="KW-1278">Translocase</keyword>
<dbReference type="Pfam" id="PF00122">
    <property type="entry name" value="E1-E2_ATPase"/>
    <property type="match status" value="1"/>
</dbReference>
<keyword evidence="5" id="KW-0547">Nucleotide-binding</keyword>
<dbReference type="InterPro" id="IPR023298">
    <property type="entry name" value="ATPase_P-typ_TM_dom_sf"/>
</dbReference>
<dbReference type="SUPFAM" id="SSF81653">
    <property type="entry name" value="Calcium ATPase, transduction domain A"/>
    <property type="match status" value="1"/>
</dbReference>
<gene>
    <name evidence="12" type="ORF">S06H3_10451</name>
</gene>
<feature type="transmembrane region" description="Helical" evidence="10">
    <location>
        <begin position="217"/>
        <end position="237"/>
    </location>
</feature>
<dbReference type="GO" id="GO:0019829">
    <property type="term" value="F:ATPase-coupled monoatomic cation transmembrane transporter activity"/>
    <property type="evidence" value="ECO:0007669"/>
    <property type="project" value="UniProtKB-ARBA"/>
</dbReference>
<dbReference type="GO" id="GO:0016887">
    <property type="term" value="F:ATP hydrolysis activity"/>
    <property type="evidence" value="ECO:0007669"/>
    <property type="project" value="InterPro"/>
</dbReference>
<accession>X1LQ70</accession>
<keyword evidence="3 10" id="KW-0812">Transmembrane</keyword>
<evidence type="ECO:0000313" key="12">
    <source>
        <dbReference type="EMBL" id="GAI07956.1"/>
    </source>
</evidence>
<dbReference type="Pfam" id="PF00690">
    <property type="entry name" value="Cation_ATPase_N"/>
    <property type="match status" value="1"/>
</dbReference>
<dbReference type="NCBIfam" id="TIGR01494">
    <property type="entry name" value="ATPase_P-type"/>
    <property type="match status" value="1"/>
</dbReference>
<dbReference type="PANTHER" id="PTHR42861">
    <property type="entry name" value="CALCIUM-TRANSPORTING ATPASE"/>
    <property type="match status" value="1"/>
</dbReference>
<proteinExistence type="predicted"/>
<evidence type="ECO:0000256" key="3">
    <source>
        <dbReference type="ARBA" id="ARBA00022692"/>
    </source>
</evidence>
<comment type="caution">
    <text evidence="12">The sequence shown here is derived from an EMBL/GenBank/DDBJ whole genome shotgun (WGS) entry which is preliminary data.</text>
</comment>
<dbReference type="GO" id="GO:0098662">
    <property type="term" value="P:inorganic cation transmembrane transport"/>
    <property type="evidence" value="ECO:0007669"/>
    <property type="project" value="UniProtKB-ARBA"/>
</dbReference>